<proteinExistence type="predicted"/>
<reference evidence="2 3" key="1">
    <citation type="submission" date="2016-04" db="EMBL/GenBank/DDBJ databases">
        <title>The genome of Intoshia linei affirms orthonectids as highly simplified spiralians.</title>
        <authorList>
            <person name="Mikhailov K.V."/>
            <person name="Slusarev G.S."/>
            <person name="Nikitin M.A."/>
            <person name="Logacheva M.D."/>
            <person name="Penin A."/>
            <person name="Aleoshin V."/>
            <person name="Panchin Y.V."/>
        </authorList>
    </citation>
    <scope>NUCLEOTIDE SEQUENCE [LARGE SCALE GENOMIC DNA]</scope>
    <source>
        <strain evidence="2">Intl2013</strain>
        <tissue evidence="2">Whole animal</tissue>
    </source>
</reference>
<organism evidence="2 3">
    <name type="scientific">Intoshia linei</name>
    <dbReference type="NCBI Taxonomy" id="1819745"/>
    <lineage>
        <taxon>Eukaryota</taxon>
        <taxon>Metazoa</taxon>
        <taxon>Spiralia</taxon>
        <taxon>Lophotrochozoa</taxon>
        <taxon>Mesozoa</taxon>
        <taxon>Orthonectida</taxon>
        <taxon>Rhopaluridae</taxon>
        <taxon>Intoshia</taxon>
    </lineage>
</organism>
<evidence type="ECO:0000313" key="2">
    <source>
        <dbReference type="EMBL" id="OAF71456.1"/>
    </source>
</evidence>
<evidence type="ECO:0000256" key="1">
    <source>
        <dbReference type="SAM" id="Coils"/>
    </source>
</evidence>
<comment type="caution">
    <text evidence="2">The sequence shown here is derived from an EMBL/GenBank/DDBJ whole genome shotgun (WGS) entry which is preliminary data.</text>
</comment>
<evidence type="ECO:0000313" key="3">
    <source>
        <dbReference type="Proteomes" id="UP000078046"/>
    </source>
</evidence>
<sequence>MQNAGLKNELLNLRKLLKNQLNELKKQQEILVERINDISKVDPAHKEQGLQGKIER</sequence>
<dbReference type="Proteomes" id="UP000078046">
    <property type="component" value="Unassembled WGS sequence"/>
</dbReference>
<protein>
    <submittedName>
        <fullName evidence="2">Uncharacterized protein</fullName>
    </submittedName>
</protein>
<keyword evidence="1" id="KW-0175">Coiled coil</keyword>
<keyword evidence="3" id="KW-1185">Reference proteome</keyword>
<name>A0A177BB31_9BILA</name>
<dbReference type="AlphaFoldDB" id="A0A177BB31"/>
<feature type="coiled-coil region" evidence="1">
    <location>
        <begin position="3"/>
        <end position="41"/>
    </location>
</feature>
<gene>
    <name evidence="2" type="ORF">A3Q56_00775</name>
</gene>
<accession>A0A177BB31</accession>
<dbReference type="EMBL" id="LWCA01000050">
    <property type="protein sequence ID" value="OAF71456.1"/>
    <property type="molecule type" value="Genomic_DNA"/>
</dbReference>